<dbReference type="RefSeq" id="WP_186836701.1">
    <property type="nucleotide sequence ID" value="NZ_JACOPD010000004.1"/>
</dbReference>
<dbReference type="Proteomes" id="UP000628463">
    <property type="component" value="Unassembled WGS sequence"/>
</dbReference>
<proteinExistence type="predicted"/>
<keyword evidence="1" id="KW-0175">Coiled coil</keyword>
<evidence type="ECO:0000313" key="3">
    <source>
        <dbReference type="Proteomes" id="UP000628463"/>
    </source>
</evidence>
<evidence type="ECO:0000256" key="1">
    <source>
        <dbReference type="SAM" id="Coils"/>
    </source>
</evidence>
<comment type="caution">
    <text evidence="2">The sequence shown here is derived from an EMBL/GenBank/DDBJ whole genome shotgun (WGS) entry which is preliminary data.</text>
</comment>
<reference evidence="2 3" key="1">
    <citation type="submission" date="2020-08" db="EMBL/GenBank/DDBJ databases">
        <title>Genome public.</title>
        <authorList>
            <person name="Liu C."/>
            <person name="Sun Q."/>
        </authorList>
    </citation>
    <scope>NUCLEOTIDE SEQUENCE [LARGE SCALE GENOMIC DNA]</scope>
    <source>
        <strain evidence="2 3">NSJ-43</strain>
    </source>
</reference>
<gene>
    <name evidence="2" type="ORF">H8S01_07110</name>
</gene>
<keyword evidence="3" id="KW-1185">Reference proteome</keyword>
<organism evidence="2 3">
    <name type="scientific">Lachnospira hominis</name>
    <name type="common">ex Liu et al. 2021</name>
    <dbReference type="NCBI Taxonomy" id="2763051"/>
    <lineage>
        <taxon>Bacteria</taxon>
        <taxon>Bacillati</taxon>
        <taxon>Bacillota</taxon>
        <taxon>Clostridia</taxon>
        <taxon>Lachnospirales</taxon>
        <taxon>Lachnospiraceae</taxon>
        <taxon>Lachnospira</taxon>
    </lineage>
</organism>
<dbReference type="EMBL" id="JACOPD010000004">
    <property type="protein sequence ID" value="MBC5680725.1"/>
    <property type="molecule type" value="Genomic_DNA"/>
</dbReference>
<accession>A0ABR7G1C7</accession>
<name>A0ABR7G1C7_9FIRM</name>
<sequence length="97" mass="11740">MRERNEKLKEKILNGETEESVAIGAGSYTKSEWSKFLKDFDDAQDMIKQQIREEITKRVEKQEKIEEIEDEKFEKDIDKDIQDKKELEKEYEYAQKF</sequence>
<evidence type="ECO:0000313" key="2">
    <source>
        <dbReference type="EMBL" id="MBC5680725.1"/>
    </source>
</evidence>
<feature type="coiled-coil region" evidence="1">
    <location>
        <begin position="51"/>
        <end position="90"/>
    </location>
</feature>
<protein>
    <submittedName>
        <fullName evidence="2">Uncharacterized protein</fullName>
    </submittedName>
</protein>